<keyword evidence="4" id="KW-1185">Reference proteome</keyword>
<dbReference type="PANTHER" id="PTHR11081:SF75">
    <property type="entry name" value="ENDONUCLEASE, PUTATIVE (AFU_ORTHOLOGUE AFUA_3G13260)-RELATED"/>
    <property type="match status" value="1"/>
</dbReference>
<feature type="compositionally biased region" description="Low complexity" evidence="1">
    <location>
        <begin position="1359"/>
        <end position="1375"/>
    </location>
</feature>
<evidence type="ECO:0000313" key="3">
    <source>
        <dbReference type="EMBL" id="KAF5334432.1"/>
    </source>
</evidence>
<evidence type="ECO:0000313" key="4">
    <source>
        <dbReference type="Proteomes" id="UP000541558"/>
    </source>
</evidence>
<feature type="region of interest" description="Disordered" evidence="1">
    <location>
        <begin position="1284"/>
        <end position="1341"/>
    </location>
</feature>
<gene>
    <name evidence="3" type="ORF">D9611_014463</name>
</gene>
<dbReference type="InterPro" id="IPR031872">
    <property type="entry name" value="NDC10_II"/>
</dbReference>
<feature type="compositionally biased region" description="Basic residues" evidence="1">
    <location>
        <begin position="20"/>
        <end position="31"/>
    </location>
</feature>
<dbReference type="CDD" id="cd09870">
    <property type="entry name" value="PIN_YEN1"/>
    <property type="match status" value="1"/>
</dbReference>
<dbReference type="Pfam" id="PF16787">
    <property type="entry name" value="NDC10_II"/>
    <property type="match status" value="1"/>
</dbReference>
<dbReference type="InterPro" id="IPR011010">
    <property type="entry name" value="DNA_brk_join_enz"/>
</dbReference>
<evidence type="ECO:0000259" key="2">
    <source>
        <dbReference type="SMART" id="SM00484"/>
    </source>
</evidence>
<feature type="region of interest" description="Disordered" evidence="1">
    <location>
        <begin position="707"/>
        <end position="767"/>
    </location>
</feature>
<feature type="compositionally biased region" description="Polar residues" evidence="1">
    <location>
        <begin position="1384"/>
        <end position="1393"/>
    </location>
</feature>
<feature type="compositionally biased region" description="Basic residues" evidence="1">
    <location>
        <begin position="1299"/>
        <end position="1311"/>
    </location>
</feature>
<dbReference type="EMBL" id="JAACJK010000069">
    <property type="protein sequence ID" value="KAF5334432.1"/>
    <property type="molecule type" value="Genomic_DNA"/>
</dbReference>
<dbReference type="Pfam" id="PF00867">
    <property type="entry name" value="XPG_I"/>
    <property type="match status" value="1"/>
</dbReference>
<dbReference type="GO" id="GO:0006974">
    <property type="term" value="P:DNA damage response"/>
    <property type="evidence" value="ECO:0007669"/>
    <property type="project" value="UniProtKB-ARBA"/>
</dbReference>
<dbReference type="Proteomes" id="UP000541558">
    <property type="component" value="Unassembled WGS sequence"/>
</dbReference>
<name>A0A8H5C5N8_9AGAR</name>
<accession>A0A8H5C5N8</accession>
<organism evidence="3 4">
    <name type="scientific">Ephemerocybe angulata</name>
    <dbReference type="NCBI Taxonomy" id="980116"/>
    <lineage>
        <taxon>Eukaryota</taxon>
        <taxon>Fungi</taxon>
        <taxon>Dikarya</taxon>
        <taxon>Basidiomycota</taxon>
        <taxon>Agaricomycotina</taxon>
        <taxon>Agaricomycetes</taxon>
        <taxon>Agaricomycetidae</taxon>
        <taxon>Agaricales</taxon>
        <taxon>Agaricineae</taxon>
        <taxon>Psathyrellaceae</taxon>
        <taxon>Ephemerocybe</taxon>
    </lineage>
</organism>
<dbReference type="PANTHER" id="PTHR11081">
    <property type="entry name" value="FLAP ENDONUCLEASE FAMILY MEMBER"/>
    <property type="match status" value="1"/>
</dbReference>
<feature type="compositionally biased region" description="Low complexity" evidence="1">
    <location>
        <begin position="737"/>
        <end position="767"/>
    </location>
</feature>
<dbReference type="InterPro" id="IPR029060">
    <property type="entry name" value="PIN-like_dom_sf"/>
</dbReference>
<feature type="region of interest" description="Disordered" evidence="1">
    <location>
        <begin position="1"/>
        <end position="47"/>
    </location>
</feature>
<dbReference type="Gene3D" id="3.40.50.1010">
    <property type="entry name" value="5'-nuclease"/>
    <property type="match status" value="1"/>
</dbReference>
<dbReference type="SMART" id="SM00484">
    <property type="entry name" value="XPGI"/>
    <property type="match status" value="1"/>
</dbReference>
<dbReference type="InterPro" id="IPR006086">
    <property type="entry name" value="XPG-I_dom"/>
</dbReference>
<dbReference type="InterPro" id="IPR006084">
    <property type="entry name" value="XPG/Rad2"/>
</dbReference>
<proteinExistence type="predicted"/>
<comment type="caution">
    <text evidence="3">The sequence shown here is derived from an EMBL/GenBank/DDBJ whole genome shotgun (WGS) entry which is preliminary data.</text>
</comment>
<dbReference type="PRINTS" id="PR00853">
    <property type="entry name" value="XPGRADSUPER"/>
</dbReference>
<dbReference type="GO" id="GO:0003677">
    <property type="term" value="F:DNA binding"/>
    <property type="evidence" value="ECO:0007669"/>
    <property type="project" value="InterPro"/>
</dbReference>
<dbReference type="SUPFAM" id="SSF88723">
    <property type="entry name" value="PIN domain-like"/>
    <property type="match status" value="1"/>
</dbReference>
<dbReference type="SUPFAM" id="SSF56349">
    <property type="entry name" value="DNA breaking-rejoining enzymes"/>
    <property type="match status" value="1"/>
</dbReference>
<feature type="domain" description="XPG-I" evidence="2">
    <location>
        <begin position="998"/>
        <end position="1073"/>
    </location>
</feature>
<dbReference type="Pfam" id="PF12550">
    <property type="entry name" value="GCR1_C"/>
    <property type="match status" value="1"/>
</dbReference>
<dbReference type="OrthoDB" id="3065555at2759"/>
<reference evidence="3 4" key="1">
    <citation type="journal article" date="2020" name="ISME J.">
        <title>Uncovering the hidden diversity of litter-decomposition mechanisms in mushroom-forming fungi.</title>
        <authorList>
            <person name="Floudas D."/>
            <person name="Bentzer J."/>
            <person name="Ahren D."/>
            <person name="Johansson T."/>
            <person name="Persson P."/>
            <person name="Tunlid A."/>
        </authorList>
    </citation>
    <scope>NUCLEOTIDE SEQUENCE [LARGE SCALE GENOMIC DNA]</scope>
    <source>
        <strain evidence="3 4">CBS 175.51</strain>
    </source>
</reference>
<dbReference type="InterPro" id="IPR038279">
    <property type="entry name" value="Ndc10_dom2_sf"/>
</dbReference>
<dbReference type="GO" id="GO:0017108">
    <property type="term" value="F:5'-flap endonuclease activity"/>
    <property type="evidence" value="ECO:0007669"/>
    <property type="project" value="TreeGrafter"/>
</dbReference>
<protein>
    <recommendedName>
        <fullName evidence="2">XPG-I domain-containing protein</fullName>
    </recommendedName>
</protein>
<feature type="region of interest" description="Disordered" evidence="1">
    <location>
        <begin position="1359"/>
        <end position="1393"/>
    </location>
</feature>
<sequence length="1423" mass="159057">MGRRKTFQGNPIEDLPSKTPTKKRARNKRRASSPLKMEPNFDTFSHTLPTGIDDLPVLYEMPQEDDLDLPESELNPILSKDDVPIKIPSAVQNALNDPEIVSGAVANTTLADSLLDLEDEAAQQAIARQQEMAVKKGTEPAYARQLERYEMQWALREERRLEEAREKGIEYTVVPAHPITPMKVAIYAEEERKRERLDRKGKPIPNTRISWRTVTQAISALENYRFIHHRKDPRYVNCPQAQSFLRNDPDVRSVEKAARQGDAERQNEFCQEVKANGVQSQTFSEDQYKEVSVGLMTGKKTAQQTIAYLRDRCMLIISATMALRGDNVRPVRLSDLSMRDVPLVNIAHDFKAKAFVVFSNQGKTNVNGRIDEHSAFRHRDPDLCVLNALGMYLFGLYHIEKRSPPSFAPDWKHDKATQIGYRDWYNILLFPGGKNDREEMNDAYHRKRVNHFKLQFDIFCDKATHGGRVRAANVAIENGATVEGTMSLGNWSQSGSFRACYNRVLPTDAMLALAGFNGERKDSYFICRDELKPPPDLVSSIFPWIEDEEKAYQRRIEEHGNEARDNALVYYLNLLRYLRTALLQDMAVMASQHPDLFLLHFAPFNTNSFREFASQSTAIINTVEGEAKANLKHLPEQYAASVSGALRSTMIKQEQHRHAVEEQNLELRRDMFELIQSLGDCLSAPKSKKRKFSESLVQRFTGASSKYITGLAPGPTMPDPPRPTKQVHLEPEPPAPSDSESLEIAPNPISSAQTPTAATTSTFSPKAPAISGSGTVYSFATFPLSTNLEMRATQVREISVLEKKLSPGQLKHNSFEWVENSPKQGVGEWIPEFSGYWKPPSNQTASLKDIWNENEYGIGHRFSIKQPRAHWGVRWRRNVNGLKVEGVRREKVVELVRRLIAQEGWDEEKALRFLEERCPIPSKTFMDECVAGTHSAGLHHQFAGGPLRIFFFRLAQLLKIPANFVFVFDGPNKPEKRGHGAQSQPALWWVDDVQRLIESFGFYTHEAPGEAEAELALLNQWGMIDMMWTSDSDSMVFGGQTVLRAIPSRERSTGRLDELKLYTAEDVRNKLGLDRGRLILYSLVAGGDYGEGLHGGGMVSASEIALSPIGRDLQSYLNPSTSLSHPAYLPAADNWFSIQQPDVSRIVNLCRQRLGWSRNSAKLRNVLRNNVWEGVILRLALSNRCVWKRETSSFGTPSCRLQVKSCRTMVTKALNPEHEEECVRLGVNEADLIVETLTEEHRRFLELPVLLNVVKPTVIRAWLVPSLVPEWLLELCDPVKRRGKKRARSGQDQTGPVKQKSKVKGKGRKHNSPLLSLTELIFGTSPGTPEPSTAAGTSSLNVGPSCAGTSSLNVGPSCAGAGASSSVPGTSSLGLMGSQGPAEGSSSSPNWLATIGSNNSEVIDLTSTVSSEVIDLTSDVDDD</sequence>
<dbReference type="Gene3D" id="1.10.443.20">
    <property type="entry name" value="Centromere DNA-binding protein complex CBF3 subunit, domain 2"/>
    <property type="match status" value="1"/>
</dbReference>
<feature type="compositionally biased region" description="Polar residues" evidence="1">
    <location>
        <begin position="1325"/>
        <end position="1341"/>
    </location>
</feature>
<dbReference type="InterPro" id="IPR022210">
    <property type="entry name" value="TF_GCR1-like"/>
</dbReference>
<evidence type="ECO:0000256" key="1">
    <source>
        <dbReference type="SAM" id="MobiDB-lite"/>
    </source>
</evidence>